<keyword evidence="2 4" id="KW-0648">Protein biosynthesis</keyword>
<dbReference type="PIRSF" id="PIRSF006181">
    <property type="entry name" value="EbsC_YbaK"/>
    <property type="match status" value="1"/>
</dbReference>
<sequence>MTPAINLAKKAKIAFKVHEYAHDPANEAYGLEAAEKLGLPPTQVFKTLVVSLDGKELAVGILPVAAMLSMKAIAKAAHAKKADMADKALVARTTGYVLGGVSPLGQKKLLKTFIDTSAAQFPTIYVSAGRRGLEIELVAQDLQQLTRGVLVELTQ</sequence>
<gene>
    <name evidence="6" type="primary">ybaK</name>
    <name evidence="6" type="ORF">RCF98_05090</name>
</gene>
<dbReference type="CDD" id="cd00002">
    <property type="entry name" value="YbaK_deacylase"/>
    <property type="match status" value="1"/>
</dbReference>
<reference evidence="6 7" key="1">
    <citation type="submission" date="2023-08" db="EMBL/GenBank/DDBJ databases">
        <title>New molecular markers tilS and rpoB for phylogenetic and monitoring studies of the genus Thiothrix biodiversity.</title>
        <authorList>
            <person name="Ravin N.V."/>
            <person name="Smolyakov D."/>
            <person name="Markov N.D."/>
            <person name="Beletsky A.V."/>
            <person name="Mardanov A.V."/>
            <person name="Rudenko T.S."/>
            <person name="Grabovich M.Y."/>
        </authorList>
    </citation>
    <scope>NUCLEOTIDE SEQUENCE [LARGE SCALE GENOMIC DNA]</scope>
    <source>
        <strain evidence="6 7">MK1</strain>
    </source>
</reference>
<organism evidence="6 7">
    <name type="scientific">Thiothrix lacustris</name>
    <dbReference type="NCBI Taxonomy" id="525917"/>
    <lineage>
        <taxon>Bacteria</taxon>
        <taxon>Pseudomonadati</taxon>
        <taxon>Pseudomonadota</taxon>
        <taxon>Gammaproteobacteria</taxon>
        <taxon>Thiotrichales</taxon>
        <taxon>Thiotrichaceae</taxon>
        <taxon>Thiothrix</taxon>
    </lineage>
</organism>
<evidence type="ECO:0000256" key="1">
    <source>
        <dbReference type="ARBA" id="ARBA00009798"/>
    </source>
</evidence>
<evidence type="ECO:0000256" key="3">
    <source>
        <dbReference type="ARBA" id="ARBA00023239"/>
    </source>
</evidence>
<dbReference type="Gene3D" id="3.90.960.10">
    <property type="entry name" value="YbaK/aminoacyl-tRNA synthetase-associated domain"/>
    <property type="match status" value="1"/>
</dbReference>
<protein>
    <recommendedName>
        <fullName evidence="4">Cys-tRNA(Pro)/Cys-tRNA(Cys) deacylase</fullName>
        <ecNumber evidence="4">4.2.-.-</ecNumber>
    </recommendedName>
</protein>
<evidence type="ECO:0000313" key="7">
    <source>
        <dbReference type="Proteomes" id="UP001236657"/>
    </source>
</evidence>
<keyword evidence="3 4" id="KW-0456">Lyase</keyword>
<accession>A0ABY9MT34</accession>
<dbReference type="PANTHER" id="PTHR30411:SF0">
    <property type="entry name" value="CYS-TRNA(PRO)_CYS-TRNA(CYS) DEACYLASE YBAK"/>
    <property type="match status" value="1"/>
</dbReference>
<dbReference type="NCBIfam" id="TIGR00011">
    <property type="entry name" value="YbaK_EbsC"/>
    <property type="match status" value="1"/>
</dbReference>
<evidence type="ECO:0000256" key="4">
    <source>
        <dbReference type="PIRNR" id="PIRNR006181"/>
    </source>
</evidence>
<evidence type="ECO:0000313" key="6">
    <source>
        <dbReference type="EMBL" id="WML91712.1"/>
    </source>
</evidence>
<dbReference type="InterPro" id="IPR007214">
    <property type="entry name" value="YbaK/aa-tRNA-synth-assoc-dom"/>
</dbReference>
<dbReference type="InterPro" id="IPR004369">
    <property type="entry name" value="Prolyl-tRNA_editing_YbaK/EbsC"/>
</dbReference>
<name>A0ABY9MT34_9GAMM</name>
<comment type="similarity">
    <text evidence="1 4">Belongs to the prolyl-tRNA editing family. YbaK/EbsC subfamily.</text>
</comment>
<dbReference type="EMBL" id="CP133218">
    <property type="protein sequence ID" value="WML91712.1"/>
    <property type="molecule type" value="Genomic_DNA"/>
</dbReference>
<dbReference type="PANTHER" id="PTHR30411">
    <property type="entry name" value="CYTOPLASMIC PROTEIN"/>
    <property type="match status" value="1"/>
</dbReference>
<dbReference type="InterPro" id="IPR036754">
    <property type="entry name" value="YbaK/aa-tRNA-synt-asso_dom_sf"/>
</dbReference>
<keyword evidence="7" id="KW-1185">Reference proteome</keyword>
<dbReference type="Proteomes" id="UP001236657">
    <property type="component" value="Chromosome"/>
</dbReference>
<proteinExistence type="inferred from homology"/>
<dbReference type="Pfam" id="PF04073">
    <property type="entry name" value="tRNA_edit"/>
    <property type="match status" value="1"/>
</dbReference>
<dbReference type="EC" id="4.2.-.-" evidence="4"/>
<dbReference type="SUPFAM" id="SSF55826">
    <property type="entry name" value="YbaK/ProRS associated domain"/>
    <property type="match status" value="1"/>
</dbReference>
<feature type="domain" description="YbaK/aminoacyl-tRNA synthetase-associated" evidence="5">
    <location>
        <begin position="32"/>
        <end position="145"/>
    </location>
</feature>
<dbReference type="RefSeq" id="WP_308896586.1">
    <property type="nucleotide sequence ID" value="NZ_CP133218.1"/>
</dbReference>
<evidence type="ECO:0000256" key="2">
    <source>
        <dbReference type="ARBA" id="ARBA00022917"/>
    </source>
</evidence>
<evidence type="ECO:0000259" key="5">
    <source>
        <dbReference type="Pfam" id="PF04073"/>
    </source>
</evidence>